<evidence type="ECO:0000256" key="4">
    <source>
        <dbReference type="ARBA" id="ARBA00020721"/>
    </source>
</evidence>
<evidence type="ECO:0000256" key="5">
    <source>
        <dbReference type="ARBA" id="ARBA00022448"/>
    </source>
</evidence>
<feature type="compositionally biased region" description="Polar residues" evidence="13">
    <location>
        <begin position="33"/>
        <end position="44"/>
    </location>
</feature>
<accession>S9Q2M5</accession>
<evidence type="ECO:0000256" key="10">
    <source>
        <dbReference type="ARBA" id="ARBA00023136"/>
    </source>
</evidence>
<keyword evidence="7" id="KW-0653">Protein transport</keyword>
<proteinExistence type="inferred from homology"/>
<dbReference type="AlphaFoldDB" id="S9Q2M5"/>
<keyword evidence="8" id="KW-0811">Translocation</keyword>
<keyword evidence="15" id="KW-1185">Reference proteome</keyword>
<dbReference type="OrthoDB" id="10262892at2759"/>
<gene>
    <name evidence="14" type="ORF">SOCG_03566</name>
</gene>
<feature type="region of interest" description="Disordered" evidence="13">
    <location>
        <begin position="33"/>
        <end position="55"/>
    </location>
</feature>
<evidence type="ECO:0000256" key="7">
    <source>
        <dbReference type="ARBA" id="ARBA00022927"/>
    </source>
</evidence>
<dbReference type="GO" id="GO:0005744">
    <property type="term" value="C:TIM23 mitochondrial import inner membrane translocase complex"/>
    <property type="evidence" value="ECO:0007669"/>
    <property type="project" value="InterPro"/>
</dbReference>
<comment type="subcellular location">
    <subcellularLocation>
        <location evidence="1">Mitochondrion inner membrane</location>
        <topology evidence="1">Peripheral membrane protein</topology>
    </subcellularLocation>
</comment>
<evidence type="ECO:0000256" key="13">
    <source>
        <dbReference type="SAM" id="MobiDB-lite"/>
    </source>
</evidence>
<dbReference type="Proteomes" id="UP000016088">
    <property type="component" value="Unassembled WGS sequence"/>
</dbReference>
<dbReference type="OMA" id="RMFKIND"/>
<evidence type="ECO:0000313" key="14">
    <source>
        <dbReference type="EMBL" id="EPX74357.1"/>
    </source>
</evidence>
<dbReference type="PANTHER" id="PTHR12388">
    <property type="entry name" value="MITOCHONDRIA ASSOCIATED GRANULOCYTE MACROPHAGE CSF SIGNALING MOLECULE"/>
    <property type="match status" value="1"/>
</dbReference>
<dbReference type="eggNOG" id="KOG3442">
    <property type="taxonomic scope" value="Eukaryota"/>
</dbReference>
<dbReference type="InterPro" id="IPR005341">
    <property type="entry name" value="Tim16"/>
</dbReference>
<evidence type="ECO:0000256" key="6">
    <source>
        <dbReference type="ARBA" id="ARBA00022792"/>
    </source>
</evidence>
<evidence type="ECO:0000256" key="2">
    <source>
        <dbReference type="ARBA" id="ARBA00008817"/>
    </source>
</evidence>
<name>S9Q2M5_SCHOY</name>
<dbReference type="EMBL" id="KE503206">
    <property type="protein sequence ID" value="EPX74357.1"/>
    <property type="molecule type" value="Genomic_DNA"/>
</dbReference>
<dbReference type="RefSeq" id="XP_013017508.1">
    <property type="nucleotide sequence ID" value="XM_013162054.1"/>
</dbReference>
<evidence type="ECO:0000256" key="11">
    <source>
        <dbReference type="ARBA" id="ARBA00030422"/>
    </source>
</evidence>
<dbReference type="FunFam" id="1.10.287.110:FF:000006">
    <property type="entry name" value="Import inner membrane translocase subunit TIM16"/>
    <property type="match status" value="1"/>
</dbReference>
<evidence type="ECO:0000256" key="3">
    <source>
        <dbReference type="ARBA" id="ARBA00013571"/>
    </source>
</evidence>
<feature type="compositionally biased region" description="Basic and acidic residues" evidence="13">
    <location>
        <begin position="109"/>
        <end position="124"/>
    </location>
</feature>
<keyword evidence="6" id="KW-0999">Mitochondrion inner membrane</keyword>
<keyword evidence="5" id="KW-0813">Transport</keyword>
<comment type="similarity">
    <text evidence="2">Belongs to the TIM16/PAM16 family.</text>
</comment>
<sequence length="132" mass="14859">MSLPKAVGKFIIVGSQVMSRAFIQAYKQMVANASQQNTGASQAGNAEKAKVARRGEITMREAGDILNVNTDPLNKEELEQRFQRMFKINDPKAGGSFYLQSKVFRAHERLMEELKQNEPEETNEKQGQQPQT</sequence>
<dbReference type="VEuPathDB" id="FungiDB:SOCG_03566"/>
<evidence type="ECO:0000256" key="9">
    <source>
        <dbReference type="ARBA" id="ARBA00023128"/>
    </source>
</evidence>
<feature type="region of interest" description="Disordered" evidence="13">
    <location>
        <begin position="109"/>
        <end position="132"/>
    </location>
</feature>
<evidence type="ECO:0000256" key="12">
    <source>
        <dbReference type="ARBA" id="ARBA00031407"/>
    </source>
</evidence>
<evidence type="ECO:0000256" key="8">
    <source>
        <dbReference type="ARBA" id="ARBA00023010"/>
    </source>
</evidence>
<dbReference type="HOGENOM" id="CLU_101461_0_1_1"/>
<organism evidence="14 15">
    <name type="scientific">Schizosaccharomyces octosporus (strain yFS286)</name>
    <name type="common">Fission yeast</name>
    <name type="synonym">Octosporomyces octosporus</name>
    <dbReference type="NCBI Taxonomy" id="483514"/>
    <lineage>
        <taxon>Eukaryota</taxon>
        <taxon>Fungi</taxon>
        <taxon>Dikarya</taxon>
        <taxon>Ascomycota</taxon>
        <taxon>Taphrinomycotina</taxon>
        <taxon>Schizosaccharomycetes</taxon>
        <taxon>Schizosaccharomycetales</taxon>
        <taxon>Schizosaccharomycetaceae</taxon>
        <taxon>Schizosaccharomyces</taxon>
    </lineage>
</organism>
<keyword evidence="9" id="KW-0496">Mitochondrion</keyword>
<dbReference type="GO" id="GO:0030150">
    <property type="term" value="P:protein import into mitochondrial matrix"/>
    <property type="evidence" value="ECO:0007669"/>
    <property type="project" value="InterPro"/>
</dbReference>
<evidence type="ECO:0000256" key="1">
    <source>
        <dbReference type="ARBA" id="ARBA00004637"/>
    </source>
</evidence>
<reference evidence="14 15" key="1">
    <citation type="journal article" date="2011" name="Science">
        <title>Comparative functional genomics of the fission yeasts.</title>
        <authorList>
            <person name="Rhind N."/>
            <person name="Chen Z."/>
            <person name="Yassour M."/>
            <person name="Thompson D.A."/>
            <person name="Haas B.J."/>
            <person name="Habib N."/>
            <person name="Wapinski I."/>
            <person name="Roy S."/>
            <person name="Lin M.F."/>
            <person name="Heiman D.I."/>
            <person name="Young S.K."/>
            <person name="Furuya K."/>
            <person name="Guo Y."/>
            <person name="Pidoux A."/>
            <person name="Chen H.M."/>
            <person name="Robbertse B."/>
            <person name="Goldberg J.M."/>
            <person name="Aoki K."/>
            <person name="Bayne E.H."/>
            <person name="Berlin A.M."/>
            <person name="Desjardins C.A."/>
            <person name="Dobbs E."/>
            <person name="Dukaj L."/>
            <person name="Fan L."/>
            <person name="FitzGerald M.G."/>
            <person name="French C."/>
            <person name="Gujja S."/>
            <person name="Hansen K."/>
            <person name="Keifenheim D."/>
            <person name="Levin J.Z."/>
            <person name="Mosher R.A."/>
            <person name="Mueller C.A."/>
            <person name="Pfiffner J."/>
            <person name="Priest M."/>
            <person name="Russ C."/>
            <person name="Smialowska A."/>
            <person name="Swoboda P."/>
            <person name="Sykes S.M."/>
            <person name="Vaughn M."/>
            <person name="Vengrova S."/>
            <person name="Yoder R."/>
            <person name="Zeng Q."/>
            <person name="Allshire R."/>
            <person name="Baulcombe D."/>
            <person name="Birren B.W."/>
            <person name="Brown W."/>
            <person name="Ekwall K."/>
            <person name="Kellis M."/>
            <person name="Leatherwood J."/>
            <person name="Levin H."/>
            <person name="Margalit H."/>
            <person name="Martienssen R."/>
            <person name="Nieduszynski C.A."/>
            <person name="Spatafora J.W."/>
            <person name="Friedman N."/>
            <person name="Dalgaard J.Z."/>
            <person name="Baumann P."/>
            <person name="Niki H."/>
            <person name="Regev A."/>
            <person name="Nusbaum C."/>
        </authorList>
    </citation>
    <scope>NUCLEOTIDE SEQUENCE [LARGE SCALE GENOMIC DNA]</scope>
    <source>
        <strain evidence="15">yFS286</strain>
    </source>
</reference>
<dbReference type="GeneID" id="25032538"/>
<evidence type="ECO:0000313" key="15">
    <source>
        <dbReference type="Proteomes" id="UP000016088"/>
    </source>
</evidence>
<protein>
    <recommendedName>
        <fullName evidence="4">Mitochondrial import inner membrane translocase subunit TIM16</fullName>
    </recommendedName>
    <alternativeName>
        <fullName evidence="3">Mitochondrial import inner membrane translocase subunit tim16</fullName>
    </alternativeName>
    <alternativeName>
        <fullName evidence="11 12">Presequence translocated-associated motor subunit PAM16</fullName>
    </alternativeName>
</protein>
<keyword evidence="10" id="KW-0472">Membrane</keyword>
<dbReference type="Pfam" id="PF03656">
    <property type="entry name" value="Pam16"/>
    <property type="match status" value="1"/>
</dbReference>
<dbReference type="PANTHER" id="PTHR12388:SF0">
    <property type="entry name" value="MITOCHONDRIAL IMPORT INNER MEMBRANE TRANSLOCASE SUBUNIT TIM16"/>
    <property type="match status" value="1"/>
</dbReference>
<dbReference type="InterPro" id="IPR036869">
    <property type="entry name" value="J_dom_sf"/>
</dbReference>
<dbReference type="Gene3D" id="1.10.287.110">
    <property type="entry name" value="DnaJ domain"/>
    <property type="match status" value="1"/>
</dbReference>